<keyword evidence="11 16" id="KW-1133">Transmembrane helix</keyword>
<dbReference type="SUPFAM" id="SSF52172">
    <property type="entry name" value="CheY-like"/>
    <property type="match status" value="1"/>
</dbReference>
<dbReference type="Gene3D" id="3.40.50.2300">
    <property type="match status" value="1"/>
</dbReference>
<keyword evidence="5" id="KW-0997">Cell inner membrane</keyword>
<feature type="domain" description="PAS" evidence="19">
    <location>
        <begin position="220"/>
        <end position="291"/>
    </location>
</feature>
<dbReference type="InterPro" id="IPR036641">
    <property type="entry name" value="HPT_dom_sf"/>
</dbReference>
<dbReference type="Gene3D" id="1.10.287.130">
    <property type="match status" value="1"/>
</dbReference>
<name>A0A1Y5TTU0_9RHOB</name>
<proteinExistence type="predicted"/>
<feature type="transmembrane region" description="Helical" evidence="16">
    <location>
        <begin position="14"/>
        <end position="34"/>
    </location>
</feature>
<keyword evidence="6 15" id="KW-0597">Phosphoprotein</keyword>
<feature type="domain" description="PAC" evidence="20">
    <location>
        <begin position="299"/>
        <end position="349"/>
    </location>
</feature>
<dbReference type="Pfam" id="PF02518">
    <property type="entry name" value="HATPase_c"/>
    <property type="match status" value="1"/>
</dbReference>
<feature type="domain" description="Histidine kinase" evidence="17">
    <location>
        <begin position="367"/>
        <end position="589"/>
    </location>
</feature>
<protein>
    <recommendedName>
        <fullName evidence="3">histidine kinase</fullName>
        <ecNumber evidence="3">2.7.13.3</ecNumber>
    </recommendedName>
</protein>
<dbReference type="AlphaFoldDB" id="A0A1Y5TTU0"/>
<dbReference type="SMART" id="SM00086">
    <property type="entry name" value="PAC"/>
    <property type="match status" value="1"/>
</dbReference>
<evidence type="ECO:0000256" key="9">
    <source>
        <dbReference type="ARBA" id="ARBA00022777"/>
    </source>
</evidence>
<dbReference type="InterPro" id="IPR005467">
    <property type="entry name" value="His_kinase_dom"/>
</dbReference>
<feature type="transmembrane region" description="Helical" evidence="16">
    <location>
        <begin position="185"/>
        <end position="204"/>
    </location>
</feature>
<dbReference type="PROSITE" id="PS50110">
    <property type="entry name" value="RESPONSE_REGULATORY"/>
    <property type="match status" value="1"/>
</dbReference>
<dbReference type="SMART" id="SM00091">
    <property type="entry name" value="PAS"/>
    <property type="match status" value="1"/>
</dbReference>
<dbReference type="SUPFAM" id="SSF47384">
    <property type="entry name" value="Homodimeric domain of signal transducing histidine kinase"/>
    <property type="match status" value="1"/>
</dbReference>
<keyword evidence="9 22" id="KW-0418">Kinase</keyword>
<evidence type="ECO:0000256" key="13">
    <source>
        <dbReference type="ARBA" id="ARBA00023136"/>
    </source>
</evidence>
<feature type="modified residue" description="4-aspartylphosphate" evidence="15">
    <location>
        <position position="661"/>
    </location>
</feature>
<evidence type="ECO:0000256" key="8">
    <source>
        <dbReference type="ARBA" id="ARBA00022692"/>
    </source>
</evidence>
<dbReference type="CDD" id="cd16922">
    <property type="entry name" value="HATPase_EvgS-ArcB-TorS-like"/>
    <property type="match status" value="1"/>
</dbReference>
<dbReference type="Gene3D" id="1.20.120.160">
    <property type="entry name" value="HPT domain"/>
    <property type="match status" value="1"/>
</dbReference>
<sequence length="869" mass="93462">MQDGQGDDAISRGYLKWVFGLGALLCAVAILFLGRSVYSDLSDLQSADHDSVQWTLSQIEIEFLDFHIALEEVEHEPEPDFARVRKDFDILYSRNEILARGSSFAQARANPEVQAALDEIGAFLESAVPLIDGSDEALKAAVPDLLDAVEKVRPQVRTLYLAGLSAFADSSDTTRARMSSTLTGYPIFTGVLMVALALLAAYSWREHSRSQARGARLARANAHMETILSTALDAVIVSDSLGRILDFNPAAENIFGHRFEDVRGRKVGDPIVPPELREAHAAGMARMAATGEKKLVGKGRIELEALRKDGSRLPVELALQSARSDEGEIIIAFIRDITKQKESEAALVEARDAALAGERAKSEILAVMSHEIRTPLNGLLGNLALMADTALDPEQRRYQTNMEISGRQLMQHVNAILDIARFEAGKLPVEKAPLHLGAFLQEIVDGQAGAAEKNGTAISWAWAGTPMTWVEADRNRIEQVLLNLVGNAIKFTRNGRIDIEVEVDGQAEPGAPNVEFRVIDTGTGIPEADLVRIFEDFETSGPTTHSNESGTGLGLSIARRLVQLLGGEIGVESTEGEGSVFWFRLPLAPCAAPDAHAQAEGAAAEERIPPMHVLVAEDNEINAFVVKRLLEKGGHRCTLVGNGAEAVAAACNGGYDVILMDINMPVMDGLTATRQIRDPAHEAHDVPIYAFSANVLPEHKERYLQGGMNGFLGKPVSAREINGVLREVAGLRVRAAAAPEGRGAQPVERAAETAAAPDAAAPLRNDDTVELMGADTYNAMLDRFVEEIDALLEAAEARMASEAAEAGVEISGLAHKALASAGLFGAEEFATALRTLEIRGKTASGADLRAAVDTLAAQWRQTRPRLARA</sequence>
<dbReference type="GO" id="GO:0005886">
    <property type="term" value="C:plasma membrane"/>
    <property type="evidence" value="ECO:0007669"/>
    <property type="project" value="UniProtKB-SubCell"/>
</dbReference>
<keyword evidence="7 22" id="KW-0808">Transferase</keyword>
<dbReference type="PROSITE" id="PS50109">
    <property type="entry name" value="HIS_KIN"/>
    <property type="match status" value="1"/>
</dbReference>
<feature type="domain" description="HPt" evidence="21">
    <location>
        <begin position="773"/>
        <end position="869"/>
    </location>
</feature>
<evidence type="ECO:0000256" key="10">
    <source>
        <dbReference type="ARBA" id="ARBA00022840"/>
    </source>
</evidence>
<dbReference type="InterPro" id="IPR001789">
    <property type="entry name" value="Sig_transdc_resp-reg_receiver"/>
</dbReference>
<dbReference type="SUPFAM" id="SSF55785">
    <property type="entry name" value="PYP-like sensor domain (PAS domain)"/>
    <property type="match status" value="1"/>
</dbReference>
<evidence type="ECO:0000259" key="21">
    <source>
        <dbReference type="PROSITE" id="PS50894"/>
    </source>
</evidence>
<keyword evidence="12" id="KW-0902">Two-component regulatory system</keyword>
<comment type="catalytic activity">
    <reaction evidence="1">
        <text>ATP + protein L-histidine = ADP + protein N-phospho-L-histidine.</text>
        <dbReference type="EC" id="2.7.13.3"/>
    </reaction>
</comment>
<reference evidence="22 23" key="1">
    <citation type="submission" date="2017-03" db="EMBL/GenBank/DDBJ databases">
        <authorList>
            <person name="Afonso C.L."/>
            <person name="Miller P.J."/>
            <person name="Scott M.A."/>
            <person name="Spackman E."/>
            <person name="Goraichik I."/>
            <person name="Dimitrov K.M."/>
            <person name="Suarez D.L."/>
            <person name="Swayne D.E."/>
        </authorList>
    </citation>
    <scope>NUCLEOTIDE SEQUENCE [LARGE SCALE GENOMIC DNA]</scope>
    <source>
        <strain evidence="22 23">CECT 7680</strain>
    </source>
</reference>
<keyword evidence="10" id="KW-0547">Nucleotide-binding</keyword>
<feature type="modified residue" description="Phosphohistidine" evidence="14">
    <location>
        <position position="815"/>
    </location>
</feature>
<dbReference type="PANTHER" id="PTHR43047">
    <property type="entry name" value="TWO-COMPONENT HISTIDINE PROTEIN KINASE"/>
    <property type="match status" value="1"/>
</dbReference>
<dbReference type="FunFam" id="3.30.565.10:FF:000010">
    <property type="entry name" value="Sensor histidine kinase RcsC"/>
    <property type="match status" value="1"/>
</dbReference>
<dbReference type="RefSeq" id="WP_085870053.1">
    <property type="nucleotide sequence ID" value="NZ_FWFQ01000046.1"/>
</dbReference>
<dbReference type="CDD" id="cd17546">
    <property type="entry name" value="REC_hyHK_CKI1_RcsC-like"/>
    <property type="match status" value="1"/>
</dbReference>
<dbReference type="SUPFAM" id="SSF55874">
    <property type="entry name" value="ATPase domain of HSP90 chaperone/DNA topoisomerase II/histidine kinase"/>
    <property type="match status" value="1"/>
</dbReference>
<dbReference type="CDD" id="cd00130">
    <property type="entry name" value="PAS"/>
    <property type="match status" value="1"/>
</dbReference>
<dbReference type="SUPFAM" id="SSF47226">
    <property type="entry name" value="Histidine-containing phosphotransfer domain, HPT domain"/>
    <property type="match status" value="1"/>
</dbReference>
<evidence type="ECO:0000259" key="20">
    <source>
        <dbReference type="PROSITE" id="PS50113"/>
    </source>
</evidence>
<evidence type="ECO:0000256" key="16">
    <source>
        <dbReference type="SAM" id="Phobius"/>
    </source>
</evidence>
<dbReference type="PRINTS" id="PR00344">
    <property type="entry name" value="BCTRLSENSOR"/>
</dbReference>
<dbReference type="PANTHER" id="PTHR43047:SF78">
    <property type="entry name" value="SENSORY_REGULATORY PROTEIN RPFC"/>
    <property type="match status" value="1"/>
</dbReference>
<evidence type="ECO:0000256" key="5">
    <source>
        <dbReference type="ARBA" id="ARBA00022519"/>
    </source>
</evidence>
<dbReference type="InterPro" id="IPR003594">
    <property type="entry name" value="HATPase_dom"/>
</dbReference>
<dbReference type="Gene3D" id="3.30.565.10">
    <property type="entry name" value="Histidine kinase-like ATPase, C-terminal domain"/>
    <property type="match status" value="1"/>
</dbReference>
<dbReference type="PROSITE" id="PS50894">
    <property type="entry name" value="HPT"/>
    <property type="match status" value="1"/>
</dbReference>
<dbReference type="EMBL" id="FWFQ01000046">
    <property type="protein sequence ID" value="SLN67945.1"/>
    <property type="molecule type" value="Genomic_DNA"/>
</dbReference>
<gene>
    <name evidence="22" type="primary">luxQ_3</name>
    <name evidence="22" type="ORF">PSA7680_03590</name>
</gene>
<evidence type="ECO:0000256" key="12">
    <source>
        <dbReference type="ARBA" id="ARBA00023012"/>
    </source>
</evidence>
<evidence type="ECO:0000256" key="15">
    <source>
        <dbReference type="PROSITE-ProRule" id="PRU00169"/>
    </source>
</evidence>
<evidence type="ECO:0000259" key="17">
    <source>
        <dbReference type="PROSITE" id="PS50109"/>
    </source>
</evidence>
<dbReference type="PROSITE" id="PS50112">
    <property type="entry name" value="PAS"/>
    <property type="match status" value="1"/>
</dbReference>
<comment type="subcellular location">
    <subcellularLocation>
        <location evidence="2">Cell inner membrane</location>
        <topology evidence="2">Multi-pass membrane protein</topology>
    </subcellularLocation>
</comment>
<dbReference type="EC" id="2.7.13.3" evidence="3"/>
<dbReference type="SMART" id="SM00448">
    <property type="entry name" value="REC"/>
    <property type="match status" value="1"/>
</dbReference>
<dbReference type="PROSITE" id="PS50113">
    <property type="entry name" value="PAC"/>
    <property type="match status" value="1"/>
</dbReference>
<dbReference type="Pfam" id="PF13426">
    <property type="entry name" value="PAS_9"/>
    <property type="match status" value="1"/>
</dbReference>
<dbReference type="InterPro" id="IPR003661">
    <property type="entry name" value="HisK_dim/P_dom"/>
</dbReference>
<organism evidence="22 23">
    <name type="scientific">Pseudoruegeria aquimaris</name>
    <dbReference type="NCBI Taxonomy" id="393663"/>
    <lineage>
        <taxon>Bacteria</taxon>
        <taxon>Pseudomonadati</taxon>
        <taxon>Pseudomonadota</taxon>
        <taxon>Alphaproteobacteria</taxon>
        <taxon>Rhodobacterales</taxon>
        <taxon>Roseobacteraceae</taxon>
        <taxon>Pseudoruegeria</taxon>
    </lineage>
</organism>
<keyword evidence="13 16" id="KW-0472">Membrane</keyword>
<dbReference type="InterPro" id="IPR011006">
    <property type="entry name" value="CheY-like_superfamily"/>
</dbReference>
<evidence type="ECO:0000256" key="11">
    <source>
        <dbReference type="ARBA" id="ARBA00022989"/>
    </source>
</evidence>
<keyword evidence="8 16" id="KW-0812">Transmembrane</keyword>
<evidence type="ECO:0000256" key="4">
    <source>
        <dbReference type="ARBA" id="ARBA00022475"/>
    </source>
</evidence>
<evidence type="ECO:0000259" key="18">
    <source>
        <dbReference type="PROSITE" id="PS50110"/>
    </source>
</evidence>
<dbReference type="Gene3D" id="3.30.450.20">
    <property type="entry name" value="PAS domain"/>
    <property type="match status" value="1"/>
</dbReference>
<dbReference type="Pfam" id="PF00512">
    <property type="entry name" value="HisKA"/>
    <property type="match status" value="1"/>
</dbReference>
<dbReference type="NCBIfam" id="TIGR00229">
    <property type="entry name" value="sensory_box"/>
    <property type="match status" value="1"/>
</dbReference>
<keyword evidence="4" id="KW-1003">Cell membrane</keyword>
<dbReference type="InterPro" id="IPR000014">
    <property type="entry name" value="PAS"/>
</dbReference>
<evidence type="ECO:0000259" key="19">
    <source>
        <dbReference type="PROSITE" id="PS50112"/>
    </source>
</evidence>
<evidence type="ECO:0000256" key="6">
    <source>
        <dbReference type="ARBA" id="ARBA00022553"/>
    </source>
</evidence>
<dbReference type="InterPro" id="IPR000700">
    <property type="entry name" value="PAS-assoc_C"/>
</dbReference>
<accession>A0A1Y5TTU0</accession>
<dbReference type="Proteomes" id="UP000193409">
    <property type="component" value="Unassembled WGS sequence"/>
</dbReference>
<dbReference type="InterPro" id="IPR036097">
    <property type="entry name" value="HisK_dim/P_sf"/>
</dbReference>
<dbReference type="Pfam" id="PF00072">
    <property type="entry name" value="Response_reg"/>
    <property type="match status" value="1"/>
</dbReference>
<dbReference type="SMART" id="SM00387">
    <property type="entry name" value="HATPase_c"/>
    <property type="match status" value="1"/>
</dbReference>
<dbReference type="InterPro" id="IPR035965">
    <property type="entry name" value="PAS-like_dom_sf"/>
</dbReference>
<evidence type="ECO:0000256" key="7">
    <source>
        <dbReference type="ARBA" id="ARBA00022679"/>
    </source>
</evidence>
<dbReference type="SMART" id="SM00388">
    <property type="entry name" value="HisKA"/>
    <property type="match status" value="1"/>
</dbReference>
<dbReference type="CDD" id="cd00082">
    <property type="entry name" value="HisKA"/>
    <property type="match status" value="1"/>
</dbReference>
<feature type="domain" description="Response regulatory" evidence="18">
    <location>
        <begin position="612"/>
        <end position="729"/>
    </location>
</feature>
<evidence type="ECO:0000256" key="3">
    <source>
        <dbReference type="ARBA" id="ARBA00012438"/>
    </source>
</evidence>
<evidence type="ECO:0000313" key="23">
    <source>
        <dbReference type="Proteomes" id="UP000193409"/>
    </source>
</evidence>
<evidence type="ECO:0000256" key="2">
    <source>
        <dbReference type="ARBA" id="ARBA00004429"/>
    </source>
</evidence>
<evidence type="ECO:0000256" key="14">
    <source>
        <dbReference type="PROSITE-ProRule" id="PRU00110"/>
    </source>
</evidence>
<dbReference type="InterPro" id="IPR008207">
    <property type="entry name" value="Sig_transdc_His_kin_Hpt_dom"/>
</dbReference>
<dbReference type="InterPro" id="IPR036890">
    <property type="entry name" value="HATPase_C_sf"/>
</dbReference>
<keyword evidence="23" id="KW-1185">Reference proteome</keyword>
<evidence type="ECO:0000256" key="1">
    <source>
        <dbReference type="ARBA" id="ARBA00000085"/>
    </source>
</evidence>
<keyword evidence="10" id="KW-0067">ATP-binding</keyword>
<dbReference type="GO" id="GO:0000155">
    <property type="term" value="F:phosphorelay sensor kinase activity"/>
    <property type="evidence" value="ECO:0007669"/>
    <property type="project" value="InterPro"/>
</dbReference>
<dbReference type="InterPro" id="IPR004358">
    <property type="entry name" value="Sig_transdc_His_kin-like_C"/>
</dbReference>
<dbReference type="InterPro" id="IPR001610">
    <property type="entry name" value="PAC"/>
</dbReference>
<evidence type="ECO:0000313" key="22">
    <source>
        <dbReference type="EMBL" id="SLN67945.1"/>
    </source>
</evidence>